<organism evidence="1">
    <name type="scientific">Aegilops tauschii</name>
    <name type="common">Tausch's goatgrass</name>
    <name type="synonym">Aegilops squarrosa</name>
    <dbReference type="NCBI Taxonomy" id="37682"/>
    <lineage>
        <taxon>Eukaryota</taxon>
        <taxon>Viridiplantae</taxon>
        <taxon>Streptophyta</taxon>
        <taxon>Embryophyta</taxon>
        <taxon>Tracheophyta</taxon>
        <taxon>Spermatophyta</taxon>
        <taxon>Magnoliopsida</taxon>
        <taxon>Liliopsida</taxon>
        <taxon>Poales</taxon>
        <taxon>Poaceae</taxon>
        <taxon>BOP clade</taxon>
        <taxon>Pooideae</taxon>
        <taxon>Triticodae</taxon>
        <taxon>Triticeae</taxon>
        <taxon>Triticinae</taxon>
        <taxon>Aegilops</taxon>
    </lineage>
</organism>
<dbReference type="EnsemblPlants" id="EMT14384">
    <property type="protein sequence ID" value="EMT14384"/>
    <property type="gene ID" value="F775_07745"/>
</dbReference>
<proteinExistence type="predicted"/>
<name>N1QVF6_AEGTA</name>
<sequence>MSVAELGLGWRSTGELGIGDELLRRQVATAPVLVHGPNKGLRRLYETVQCRHIFILRQVGS</sequence>
<dbReference type="AlphaFoldDB" id="N1QVF6"/>
<reference evidence="1" key="1">
    <citation type="submission" date="2015-06" db="UniProtKB">
        <authorList>
            <consortium name="EnsemblPlants"/>
        </authorList>
    </citation>
    <scope>IDENTIFICATION</scope>
</reference>
<accession>N1QVF6</accession>
<evidence type="ECO:0000313" key="1">
    <source>
        <dbReference type="EnsemblPlants" id="EMT14384"/>
    </source>
</evidence>
<protein>
    <submittedName>
        <fullName evidence="1">Uncharacterized protein</fullName>
    </submittedName>
</protein>